<comment type="caution">
    <text evidence="9">The sequence shown here is derived from an EMBL/GenBank/DDBJ whole genome shotgun (WGS) entry which is preliminary data.</text>
</comment>
<dbReference type="GO" id="GO:0008800">
    <property type="term" value="F:beta-lactamase activity"/>
    <property type="evidence" value="ECO:0007669"/>
    <property type="project" value="UniProtKB-UniRule"/>
</dbReference>
<feature type="domain" description="Penicillin-binding protein transpeptidase" evidence="7">
    <location>
        <begin position="147"/>
        <end position="456"/>
    </location>
</feature>
<dbReference type="Pfam" id="PF00905">
    <property type="entry name" value="Transpeptidase"/>
    <property type="match status" value="1"/>
</dbReference>
<organism evidence="9 10">
    <name type="scientific">Mediterraneibacter gnavus</name>
    <name type="common">Ruminococcus gnavus</name>
    <dbReference type="NCBI Taxonomy" id="33038"/>
    <lineage>
        <taxon>Bacteria</taxon>
        <taxon>Bacillati</taxon>
        <taxon>Bacillota</taxon>
        <taxon>Clostridia</taxon>
        <taxon>Lachnospirales</taxon>
        <taxon>Lachnospiraceae</taxon>
        <taxon>Mediterraneibacter</taxon>
    </lineage>
</organism>
<dbReference type="PANTHER" id="PTHR30627:SF24">
    <property type="entry name" value="PENICILLIN-BINDING PROTEIN 4B"/>
    <property type="match status" value="1"/>
</dbReference>
<reference evidence="9 10" key="1">
    <citation type="journal article" date="2017" name="Genome Med.">
        <title>A novel Ruminococcus gnavus clade enriched in inflammatory bowel disease patients.</title>
        <authorList>
            <person name="Hall A.B."/>
            <person name="Yassour M."/>
            <person name="Sauk J."/>
            <person name="Garner A."/>
            <person name="Jiang X."/>
            <person name="Arthur T."/>
            <person name="Lagoudas G.K."/>
            <person name="Vatanen T."/>
            <person name="Fornelos N."/>
            <person name="Wilson R."/>
            <person name="Bertha M."/>
            <person name="Cohen M."/>
            <person name="Garber J."/>
            <person name="Khalili H."/>
            <person name="Gevers D."/>
            <person name="Ananthakrishnan A.N."/>
            <person name="Kugathasan S."/>
            <person name="Lander E.S."/>
            <person name="Blainey P."/>
            <person name="Vlamakis H."/>
            <person name="Xavier R.J."/>
            <person name="Huttenhower C."/>
        </authorList>
    </citation>
    <scope>NUCLEOTIDE SEQUENCE [LARGE SCALE GENOMIC DNA]</scope>
    <source>
        <strain evidence="9 10">RJX1118</strain>
    </source>
</reference>
<comment type="similarity">
    <text evidence="1 6">Belongs to the class-D beta-lactamase family.</text>
</comment>
<keyword evidence="3" id="KW-0732">Signal</keyword>
<dbReference type="GO" id="GO:0046677">
    <property type="term" value="P:response to antibiotic"/>
    <property type="evidence" value="ECO:0007669"/>
    <property type="project" value="UniProtKB-UniRule"/>
</dbReference>
<dbReference type="GO" id="GO:0005886">
    <property type="term" value="C:plasma membrane"/>
    <property type="evidence" value="ECO:0007669"/>
    <property type="project" value="TreeGrafter"/>
</dbReference>
<dbReference type="GO" id="GO:0017001">
    <property type="term" value="P:antibiotic catabolic process"/>
    <property type="evidence" value="ECO:0007669"/>
    <property type="project" value="InterPro"/>
</dbReference>
<dbReference type="GO" id="GO:0071555">
    <property type="term" value="P:cell wall organization"/>
    <property type="evidence" value="ECO:0007669"/>
    <property type="project" value="TreeGrafter"/>
</dbReference>
<dbReference type="PROSITE" id="PS00337">
    <property type="entry name" value="BETA_LACTAMASE_D"/>
    <property type="match status" value="1"/>
</dbReference>
<comment type="catalytic activity">
    <reaction evidence="6">
        <text>a beta-lactam + H2O = a substituted beta-amino acid</text>
        <dbReference type="Rhea" id="RHEA:20401"/>
        <dbReference type="ChEBI" id="CHEBI:15377"/>
        <dbReference type="ChEBI" id="CHEBI:35627"/>
        <dbReference type="ChEBI" id="CHEBI:140347"/>
        <dbReference type="EC" id="3.5.2.6"/>
    </reaction>
</comment>
<keyword evidence="4 6" id="KW-0378">Hydrolase</keyword>
<evidence type="ECO:0000256" key="5">
    <source>
        <dbReference type="ARBA" id="ARBA00023251"/>
    </source>
</evidence>
<dbReference type="AlphaFoldDB" id="A0A2N5NGI3"/>
<evidence type="ECO:0000256" key="4">
    <source>
        <dbReference type="ARBA" id="ARBA00022801"/>
    </source>
</evidence>
<protein>
    <recommendedName>
        <fullName evidence="2 6">Beta-lactamase</fullName>
        <ecNumber evidence="2 6">3.5.2.6</ecNumber>
    </recommendedName>
</protein>
<dbReference type="GO" id="GO:0071972">
    <property type="term" value="F:peptidoglycan L,D-transpeptidase activity"/>
    <property type="evidence" value="ECO:0007669"/>
    <property type="project" value="TreeGrafter"/>
</dbReference>
<feature type="domain" description="Penicillin binding protein A dimerisation" evidence="8">
    <location>
        <begin position="45"/>
        <end position="126"/>
    </location>
</feature>
<dbReference type="PANTHER" id="PTHR30627">
    <property type="entry name" value="PEPTIDOGLYCAN D,D-TRANSPEPTIDASE"/>
    <property type="match status" value="1"/>
</dbReference>
<dbReference type="Gene3D" id="3.40.710.10">
    <property type="entry name" value="DD-peptidase/beta-lactamase superfamily"/>
    <property type="match status" value="1"/>
</dbReference>
<evidence type="ECO:0000256" key="1">
    <source>
        <dbReference type="ARBA" id="ARBA00007898"/>
    </source>
</evidence>
<dbReference type="RefSeq" id="WP_101879924.1">
    <property type="nucleotide sequence ID" value="NZ_JALQCM010000001.1"/>
</dbReference>
<dbReference type="InterPro" id="IPR036138">
    <property type="entry name" value="PBP_dimer_sf"/>
</dbReference>
<dbReference type="GO" id="GO:0008658">
    <property type="term" value="F:penicillin binding"/>
    <property type="evidence" value="ECO:0007669"/>
    <property type="project" value="InterPro"/>
</dbReference>
<accession>A0A2N5NGI3</accession>
<dbReference type="InterPro" id="IPR054120">
    <property type="entry name" value="PBPA_dimer"/>
</dbReference>
<evidence type="ECO:0000313" key="10">
    <source>
        <dbReference type="Proteomes" id="UP000234849"/>
    </source>
</evidence>
<keyword evidence="5 6" id="KW-0046">Antibiotic resistance</keyword>
<dbReference type="InterPro" id="IPR050515">
    <property type="entry name" value="Beta-lactam/transpept"/>
</dbReference>
<dbReference type="InterPro" id="IPR001460">
    <property type="entry name" value="PCN-bd_Tpept"/>
</dbReference>
<name>A0A2N5NGI3_MEDGN</name>
<dbReference type="EMBL" id="NIHM01000015">
    <property type="protein sequence ID" value="PLT53961.1"/>
    <property type="molecule type" value="Genomic_DNA"/>
</dbReference>
<dbReference type="InterPro" id="IPR012338">
    <property type="entry name" value="Beta-lactam/transpept-like"/>
</dbReference>
<dbReference type="EC" id="3.5.2.6" evidence="2 6"/>
<dbReference type="SUPFAM" id="SSF56601">
    <property type="entry name" value="beta-lactamase/transpeptidase-like"/>
    <property type="match status" value="1"/>
</dbReference>
<proteinExistence type="inferred from homology"/>
<dbReference type="InterPro" id="IPR002137">
    <property type="entry name" value="Beta-lactam_class-D_AS"/>
</dbReference>
<dbReference type="Pfam" id="PF21922">
    <property type="entry name" value="PBP_dimer_2"/>
    <property type="match status" value="1"/>
</dbReference>
<dbReference type="SUPFAM" id="SSF56519">
    <property type="entry name" value="Penicillin binding protein dimerisation domain"/>
    <property type="match status" value="1"/>
</dbReference>
<dbReference type="Proteomes" id="UP000234849">
    <property type="component" value="Unassembled WGS sequence"/>
</dbReference>
<evidence type="ECO:0000259" key="8">
    <source>
        <dbReference type="Pfam" id="PF21922"/>
    </source>
</evidence>
<gene>
    <name evidence="9" type="ORF">CDL18_10985</name>
</gene>
<evidence type="ECO:0000259" key="7">
    <source>
        <dbReference type="Pfam" id="PF00905"/>
    </source>
</evidence>
<dbReference type="GO" id="GO:0016740">
    <property type="term" value="F:transferase activity"/>
    <property type="evidence" value="ECO:0007669"/>
    <property type="project" value="UniProtKB-KW"/>
</dbReference>
<dbReference type="Gene3D" id="3.90.1310.10">
    <property type="entry name" value="Penicillin-binding protein 2a (Domain 2)"/>
    <property type="match status" value="1"/>
</dbReference>
<evidence type="ECO:0000313" key="9">
    <source>
        <dbReference type="EMBL" id="PLT53961.1"/>
    </source>
</evidence>
<keyword evidence="9" id="KW-0808">Transferase</keyword>
<sequence>MTYLFVTLFLALISYIVYFNVFRAKTIVNSPYNVRQDAFADRIIRGSITDRDGEVLAETQVGEDGTENRVYPYGAAFAHVVGYSNETTGKSGLESIENSELLTSNAFFAEKFLNEFKDEKNHGDTVVTTLDAGLQQAAYNALGENRGAIMVMEASTGKILAMVSGPSYDPNTIAQDWEALNADSTYSPLLNRMTQGAYAPGSTFKIVTALEYMREHPDYQNYSYNCEGSITYEDITIRCFDSTVHGLEDLRSSFANSCNSSFANIGLMLDRNSYRATAEELLFNKKLPSVLDYSKSSFVVDENTSDGEMMMTAMGQGNTLVSPYHMALITQAIANGGTLMEPYLVDKVTNYKGTEIRKNVPKSYKKLMTSEEASQLKDYMRAVVDEGTATMLSGQSYSVAGKTGTAEYSMTDGEKTHSWFVGFTNVDNPELVISVIIEGYDGNAGAKAVPIAKQVLDSYYYQ</sequence>
<evidence type="ECO:0000256" key="3">
    <source>
        <dbReference type="ARBA" id="ARBA00022729"/>
    </source>
</evidence>
<evidence type="ECO:0000256" key="6">
    <source>
        <dbReference type="RuleBase" id="RU361140"/>
    </source>
</evidence>
<evidence type="ECO:0000256" key="2">
    <source>
        <dbReference type="ARBA" id="ARBA00012865"/>
    </source>
</evidence>